<gene>
    <name evidence="2" type="ORF">EJO69_08625</name>
</gene>
<feature type="chain" id="PRO_5039209366" description="Lipoprotein" evidence="1">
    <location>
        <begin position="26"/>
        <end position="188"/>
    </location>
</feature>
<keyword evidence="1" id="KW-0732">Signal</keyword>
<keyword evidence="3" id="KW-1185">Reference proteome</keyword>
<sequence length="188" mass="20481">MSVVKSSRAQAAAAACLLAVSACSAVETDRAEGSVTRSVATEEQDQAQVAESAGVTHTVQVTVPDDWYEIEPKEGFEYQYLWEGNDWDDILAQTFAAESFTFSPDFFVGLLRPSFGDQATIEVREDVADISGYPAITIDIVYDSGSFTSFTYVDVDGRLWEFTVNALTPEGLRRGEEINATAEFSTGT</sequence>
<dbReference type="OrthoDB" id="3267797at2"/>
<dbReference type="EMBL" id="CP034438">
    <property type="protein sequence ID" value="AZN30362.1"/>
    <property type="molecule type" value="Genomic_DNA"/>
</dbReference>
<dbReference type="KEGG" id="fsl:EJO69_08625"/>
<dbReference type="Proteomes" id="UP000270021">
    <property type="component" value="Chromosome"/>
</dbReference>
<evidence type="ECO:0000256" key="1">
    <source>
        <dbReference type="SAM" id="SignalP"/>
    </source>
</evidence>
<dbReference type="AlphaFoldDB" id="A0A3Q8WU72"/>
<dbReference type="RefSeq" id="WP_126041036.1">
    <property type="nucleotide sequence ID" value="NZ_CP034438.1"/>
</dbReference>
<organism evidence="2 3">
    <name type="scientific">Flaviflexus salsibiostraticola</name>
    <dbReference type="NCBI Taxonomy" id="1282737"/>
    <lineage>
        <taxon>Bacteria</taxon>
        <taxon>Bacillati</taxon>
        <taxon>Actinomycetota</taxon>
        <taxon>Actinomycetes</taxon>
        <taxon>Actinomycetales</taxon>
        <taxon>Actinomycetaceae</taxon>
        <taxon>Flaviflexus</taxon>
    </lineage>
</organism>
<evidence type="ECO:0008006" key="4">
    <source>
        <dbReference type="Google" id="ProtNLM"/>
    </source>
</evidence>
<evidence type="ECO:0000313" key="3">
    <source>
        <dbReference type="Proteomes" id="UP000270021"/>
    </source>
</evidence>
<evidence type="ECO:0000313" key="2">
    <source>
        <dbReference type="EMBL" id="AZN30362.1"/>
    </source>
</evidence>
<feature type="signal peptide" evidence="1">
    <location>
        <begin position="1"/>
        <end position="25"/>
    </location>
</feature>
<name>A0A3Q8WU72_9ACTO</name>
<reference evidence="2 3" key="1">
    <citation type="submission" date="2018-12" db="EMBL/GenBank/DDBJ databases">
        <title>Complete genome sequence of Flaviflexus salsibiostraticola KCTC 33148.</title>
        <authorList>
            <person name="Bae J.-W."/>
        </authorList>
    </citation>
    <scope>NUCLEOTIDE SEQUENCE [LARGE SCALE GENOMIC DNA]</scope>
    <source>
        <strain evidence="2 3">KCTC 33148</strain>
    </source>
</reference>
<proteinExistence type="predicted"/>
<dbReference type="PROSITE" id="PS51257">
    <property type="entry name" value="PROKAR_LIPOPROTEIN"/>
    <property type="match status" value="1"/>
</dbReference>
<protein>
    <recommendedName>
        <fullName evidence="4">Lipoprotein</fullName>
    </recommendedName>
</protein>
<accession>A0A3Q8WU72</accession>